<dbReference type="PANTHER" id="PTHR23542">
    <property type="match status" value="1"/>
</dbReference>
<evidence type="ECO:0000256" key="5">
    <source>
        <dbReference type="SAM" id="Phobius"/>
    </source>
</evidence>
<dbReference type="AlphaFoldDB" id="A0AAU2JSC2"/>
<keyword evidence="2 5" id="KW-0812">Transmembrane</keyword>
<feature type="transmembrane region" description="Helical" evidence="5">
    <location>
        <begin position="213"/>
        <end position="235"/>
    </location>
</feature>
<evidence type="ECO:0000256" key="3">
    <source>
        <dbReference type="ARBA" id="ARBA00022989"/>
    </source>
</evidence>
<dbReference type="InterPro" id="IPR036259">
    <property type="entry name" value="MFS_trans_sf"/>
</dbReference>
<feature type="transmembrane region" description="Helical" evidence="5">
    <location>
        <begin position="45"/>
        <end position="65"/>
    </location>
</feature>
<sequence length="399" mass="39894">MIKRWRGVLAHPYATRLVLTNLAVRVSAGAVVLSLVLFLEDTRGSFAAAGAVAGAYGIGTALGSPPVGRLIDRFGQTWTLLAGAAVHGLSLVAVIALPSAPLPVLLALGALAGAGRPPVPACVRSLWIEMLRDEDERRASYRLESVVLELGFIAGPVLAGAMVAVLPAAWAVAASALVAVVATLVFAATPPSRAWRGERRKERGPAGPLSSPALLSLITARAGIGVTIGAVQVGAAAAATLGAAAGASGILLGGFAVGSLVGGMTLKVAHDATALTRSYLVFSVAMTAGLVPLLLPADLWVLVALFAVAGLSMAPLNAAAYEITDLTAPPGTGTEARIWTSTATAGGTALGSAVAGPLVDASSPQSAFLLAVAGALLAAVIAVSTRSLLRTRVTAALIR</sequence>
<dbReference type="InterPro" id="IPR020846">
    <property type="entry name" value="MFS_dom"/>
</dbReference>
<feature type="transmembrane region" description="Helical" evidence="5">
    <location>
        <begin position="21"/>
        <end position="39"/>
    </location>
</feature>
<dbReference type="EMBL" id="CP108264">
    <property type="protein sequence ID" value="WTU74681.1"/>
    <property type="molecule type" value="Genomic_DNA"/>
</dbReference>
<reference evidence="7" key="1">
    <citation type="submission" date="2022-10" db="EMBL/GenBank/DDBJ databases">
        <title>The complete genomes of actinobacterial strains from the NBC collection.</title>
        <authorList>
            <person name="Joergensen T.S."/>
            <person name="Alvarez Arevalo M."/>
            <person name="Sterndorff E.B."/>
            <person name="Faurdal D."/>
            <person name="Vuksanovic O."/>
            <person name="Mourched A.-S."/>
            <person name="Charusanti P."/>
            <person name="Shaw S."/>
            <person name="Blin K."/>
            <person name="Weber T."/>
        </authorList>
    </citation>
    <scope>NUCLEOTIDE SEQUENCE</scope>
    <source>
        <strain evidence="7">NBC_00049</strain>
    </source>
</reference>
<feature type="domain" description="Major facilitator superfamily (MFS) profile" evidence="6">
    <location>
        <begin position="13"/>
        <end position="390"/>
    </location>
</feature>
<feature type="transmembrane region" description="Helical" evidence="5">
    <location>
        <begin position="278"/>
        <end position="295"/>
    </location>
</feature>
<accession>A0AAU2JSC2</accession>
<name>A0AAU2JSC2_9ACTN</name>
<evidence type="ECO:0000313" key="7">
    <source>
        <dbReference type="EMBL" id="WTU74681.1"/>
    </source>
</evidence>
<dbReference type="SUPFAM" id="SSF103473">
    <property type="entry name" value="MFS general substrate transporter"/>
    <property type="match status" value="1"/>
</dbReference>
<evidence type="ECO:0000256" key="4">
    <source>
        <dbReference type="ARBA" id="ARBA00023136"/>
    </source>
</evidence>
<feature type="transmembrane region" description="Helical" evidence="5">
    <location>
        <begin position="172"/>
        <end position="192"/>
    </location>
</feature>
<dbReference type="GO" id="GO:0005886">
    <property type="term" value="C:plasma membrane"/>
    <property type="evidence" value="ECO:0007669"/>
    <property type="project" value="UniProtKB-SubCell"/>
</dbReference>
<evidence type="ECO:0000259" key="6">
    <source>
        <dbReference type="PROSITE" id="PS50850"/>
    </source>
</evidence>
<evidence type="ECO:0000256" key="2">
    <source>
        <dbReference type="ARBA" id="ARBA00022692"/>
    </source>
</evidence>
<dbReference type="GO" id="GO:0022857">
    <property type="term" value="F:transmembrane transporter activity"/>
    <property type="evidence" value="ECO:0007669"/>
    <property type="project" value="InterPro"/>
</dbReference>
<comment type="subcellular location">
    <subcellularLocation>
        <location evidence="1">Cell membrane</location>
        <topology evidence="1">Multi-pass membrane protein</topology>
    </subcellularLocation>
</comment>
<dbReference type="Pfam" id="PF07690">
    <property type="entry name" value="MFS_1"/>
    <property type="match status" value="1"/>
</dbReference>
<feature type="transmembrane region" description="Helical" evidence="5">
    <location>
        <begin position="77"/>
        <end position="98"/>
    </location>
</feature>
<organism evidence="7">
    <name type="scientific">Streptomyces sp. NBC_00049</name>
    <dbReference type="NCBI Taxonomy" id="2903617"/>
    <lineage>
        <taxon>Bacteria</taxon>
        <taxon>Bacillati</taxon>
        <taxon>Actinomycetota</taxon>
        <taxon>Actinomycetes</taxon>
        <taxon>Kitasatosporales</taxon>
        <taxon>Streptomycetaceae</taxon>
        <taxon>Streptomyces</taxon>
    </lineage>
</organism>
<dbReference type="InterPro" id="IPR011701">
    <property type="entry name" value="MFS"/>
</dbReference>
<feature type="transmembrane region" description="Helical" evidence="5">
    <location>
        <begin position="241"/>
        <end position="266"/>
    </location>
</feature>
<keyword evidence="4 5" id="KW-0472">Membrane</keyword>
<protein>
    <submittedName>
        <fullName evidence="7">MFS transporter</fullName>
    </submittedName>
</protein>
<gene>
    <name evidence="7" type="ORF">OG327_15935</name>
</gene>
<evidence type="ECO:0000256" key="1">
    <source>
        <dbReference type="ARBA" id="ARBA00004651"/>
    </source>
</evidence>
<dbReference type="PROSITE" id="PS50850">
    <property type="entry name" value="MFS"/>
    <property type="match status" value="1"/>
</dbReference>
<dbReference type="Gene3D" id="1.20.1250.20">
    <property type="entry name" value="MFS general substrate transporter like domains"/>
    <property type="match status" value="1"/>
</dbReference>
<proteinExistence type="predicted"/>
<feature type="transmembrane region" description="Helical" evidence="5">
    <location>
        <begin position="367"/>
        <end position="389"/>
    </location>
</feature>
<keyword evidence="3 5" id="KW-1133">Transmembrane helix</keyword>
<dbReference type="PANTHER" id="PTHR23542:SF1">
    <property type="entry name" value="MAJOR FACILITATOR SUPERFAMILY (MFS) PROFILE DOMAIN-CONTAINING PROTEIN"/>
    <property type="match status" value="1"/>
</dbReference>